<evidence type="ECO:0000256" key="2">
    <source>
        <dbReference type="SAM" id="SignalP"/>
    </source>
</evidence>
<dbReference type="InterPro" id="IPR029058">
    <property type="entry name" value="AB_hydrolase_fold"/>
</dbReference>
<keyword evidence="1 4" id="KW-0378">Hydrolase</keyword>
<keyword evidence="5" id="KW-1185">Reference proteome</keyword>
<reference evidence="4 5" key="1">
    <citation type="journal article" date="2013" name="Int. J. Syst. Evol. Microbiol.">
        <title>Aquimarina gracilis sp. nov., isolated from the gut microflora of a mussel, Mytilus coruscus, and emended description of Aquimarina spongiae.</title>
        <authorList>
            <person name="Park S.C."/>
            <person name="Choe H.N."/>
            <person name="Baik K.S."/>
            <person name="Seong C.N."/>
        </authorList>
    </citation>
    <scope>NUCLEOTIDE SEQUENCE [LARGE SCALE GENOMIC DNA]</scope>
    <source>
        <strain evidence="4 5">PSC32</strain>
    </source>
</reference>
<dbReference type="PANTHER" id="PTHR43194">
    <property type="entry name" value="HYDROLASE ALPHA/BETA FOLD FAMILY"/>
    <property type="match status" value="1"/>
</dbReference>
<dbReference type="SUPFAM" id="SSF53474">
    <property type="entry name" value="alpha/beta-Hydrolases"/>
    <property type="match status" value="1"/>
</dbReference>
<comment type="caution">
    <text evidence="4">The sequence shown here is derived from an EMBL/GenBank/DDBJ whole genome shotgun (WGS) entry which is preliminary data.</text>
</comment>
<feature type="signal peptide" evidence="2">
    <location>
        <begin position="1"/>
        <end position="24"/>
    </location>
</feature>
<dbReference type="Proteomes" id="UP001327027">
    <property type="component" value="Unassembled WGS sequence"/>
</dbReference>
<keyword evidence="2" id="KW-0732">Signal</keyword>
<evidence type="ECO:0000256" key="1">
    <source>
        <dbReference type="ARBA" id="ARBA00022801"/>
    </source>
</evidence>
<dbReference type="InterPro" id="IPR022742">
    <property type="entry name" value="Hydrolase_4"/>
</dbReference>
<feature type="chain" id="PRO_5047259612" evidence="2">
    <location>
        <begin position="25"/>
        <end position="319"/>
    </location>
</feature>
<proteinExistence type="predicted"/>
<dbReference type="Gene3D" id="3.40.50.1820">
    <property type="entry name" value="alpha/beta hydrolase"/>
    <property type="match status" value="1"/>
</dbReference>
<name>A0ABU5ZSU3_9FLAO</name>
<gene>
    <name evidence="4" type="ORF">U6A24_03215</name>
</gene>
<organism evidence="4 5">
    <name type="scientific">Aquimarina gracilis</name>
    <dbReference type="NCBI Taxonomy" id="874422"/>
    <lineage>
        <taxon>Bacteria</taxon>
        <taxon>Pseudomonadati</taxon>
        <taxon>Bacteroidota</taxon>
        <taxon>Flavobacteriia</taxon>
        <taxon>Flavobacteriales</taxon>
        <taxon>Flavobacteriaceae</taxon>
        <taxon>Aquimarina</taxon>
    </lineage>
</organism>
<accession>A0ABU5ZSU3</accession>
<evidence type="ECO:0000259" key="3">
    <source>
        <dbReference type="Pfam" id="PF12146"/>
    </source>
</evidence>
<dbReference type="InterPro" id="IPR002410">
    <property type="entry name" value="Peptidase_S33"/>
</dbReference>
<dbReference type="Pfam" id="PF12146">
    <property type="entry name" value="Hydrolase_4"/>
    <property type="match status" value="1"/>
</dbReference>
<evidence type="ECO:0000313" key="5">
    <source>
        <dbReference type="Proteomes" id="UP001327027"/>
    </source>
</evidence>
<dbReference type="GO" id="GO:0016787">
    <property type="term" value="F:hydrolase activity"/>
    <property type="evidence" value="ECO:0007669"/>
    <property type="project" value="UniProtKB-KW"/>
</dbReference>
<protein>
    <submittedName>
        <fullName evidence="4">Alpha/beta hydrolase</fullName>
    </submittedName>
</protein>
<dbReference type="RefSeq" id="WP_324178500.1">
    <property type="nucleotide sequence ID" value="NZ_BAABAW010000003.1"/>
</dbReference>
<sequence>MKLKGLYIPLLLLLIVLTSLSAQNQVKIHEGVEIGGIKQWIGAKSNDDSKPLLLFLHGGPGFSSRTYAKSFIKHLKKDFIVAQWDQRNTGITAAWNLQKDTITLEQMHNDTKEVVNYLLKRFKKEKLYLVGFSWGGFLGLNFSNKYPELLHAYISVSSIIYGNKSEELILKALQEKVKGSNNERALEEISKINLPIRSWEELYYQRKWAAYFFNGVKSNRKYPKSLFKEWSIKWMKIFQEASMVNYAKEAPRIHCPIYFFISKNDFITNHMVTKNYYKNLEADQKQIIYFDQSFHEIPTEEPKKFSSELIKISHHISKS</sequence>
<feature type="domain" description="Serine aminopeptidase S33" evidence="3">
    <location>
        <begin position="49"/>
        <end position="301"/>
    </location>
</feature>
<dbReference type="EMBL" id="JAYKLX010000002">
    <property type="protein sequence ID" value="MEB3344452.1"/>
    <property type="molecule type" value="Genomic_DNA"/>
</dbReference>
<dbReference type="PRINTS" id="PR00793">
    <property type="entry name" value="PROAMNOPTASE"/>
</dbReference>
<dbReference type="InterPro" id="IPR050228">
    <property type="entry name" value="Carboxylesterase_BioH"/>
</dbReference>
<dbReference type="PANTHER" id="PTHR43194:SF2">
    <property type="entry name" value="PEROXISOMAL MEMBRANE PROTEIN LPX1"/>
    <property type="match status" value="1"/>
</dbReference>
<evidence type="ECO:0000313" key="4">
    <source>
        <dbReference type="EMBL" id="MEB3344452.1"/>
    </source>
</evidence>